<proteinExistence type="predicted"/>
<dbReference type="AlphaFoldDB" id="A0A1I7TL89"/>
<evidence type="ECO:0000313" key="2">
    <source>
        <dbReference type="Proteomes" id="UP000095282"/>
    </source>
</evidence>
<accession>A0A1I7TL89</accession>
<evidence type="ECO:0000256" key="1">
    <source>
        <dbReference type="SAM" id="SignalP"/>
    </source>
</evidence>
<evidence type="ECO:0000313" key="3">
    <source>
        <dbReference type="WBParaSite" id="Csp11.Scaffold628.g7030.t1"/>
    </source>
</evidence>
<dbReference type="WBParaSite" id="Csp11.Scaffold628.g7030.t1">
    <property type="protein sequence ID" value="Csp11.Scaffold628.g7030.t1"/>
    <property type="gene ID" value="Csp11.Scaffold628.g7030"/>
</dbReference>
<organism evidence="2 3">
    <name type="scientific">Caenorhabditis tropicalis</name>
    <dbReference type="NCBI Taxonomy" id="1561998"/>
    <lineage>
        <taxon>Eukaryota</taxon>
        <taxon>Metazoa</taxon>
        <taxon>Ecdysozoa</taxon>
        <taxon>Nematoda</taxon>
        <taxon>Chromadorea</taxon>
        <taxon>Rhabditida</taxon>
        <taxon>Rhabditina</taxon>
        <taxon>Rhabditomorpha</taxon>
        <taxon>Rhabditoidea</taxon>
        <taxon>Rhabditidae</taxon>
        <taxon>Peloderinae</taxon>
        <taxon>Caenorhabditis</taxon>
    </lineage>
</organism>
<reference evidence="3" key="1">
    <citation type="submission" date="2016-11" db="UniProtKB">
        <authorList>
            <consortium name="WormBaseParasite"/>
        </authorList>
    </citation>
    <scope>IDENTIFICATION</scope>
</reference>
<keyword evidence="2" id="KW-1185">Reference proteome</keyword>
<name>A0A1I7TL89_9PELO</name>
<protein>
    <submittedName>
        <fullName evidence="3">INSulin related</fullName>
    </submittedName>
</protein>
<sequence length="87" mass="10143">MKLLLSSFLLFLILVAHLESFPTTEYVSETIKECRSHVIQTTAQYCGHDCLKFDELWQFACGSEEDLHYDDVSKMMQICCPENLKEF</sequence>
<keyword evidence="1" id="KW-0732">Signal</keyword>
<feature type="chain" id="PRO_5009307655" evidence="1">
    <location>
        <begin position="21"/>
        <end position="87"/>
    </location>
</feature>
<dbReference type="Proteomes" id="UP000095282">
    <property type="component" value="Unplaced"/>
</dbReference>
<feature type="signal peptide" evidence="1">
    <location>
        <begin position="1"/>
        <end position="20"/>
    </location>
</feature>